<dbReference type="InterPro" id="IPR004821">
    <property type="entry name" value="Cyt_trans-like"/>
</dbReference>
<dbReference type="InterPro" id="IPR005248">
    <property type="entry name" value="NadD/NMNAT"/>
</dbReference>
<dbReference type="Proteomes" id="UP000236311">
    <property type="component" value="Unassembled WGS sequence"/>
</dbReference>
<dbReference type="EC" id="2.7.7.18" evidence="10"/>
<dbReference type="UniPathway" id="UPA00253">
    <property type="reaction ID" value="UER00332"/>
</dbReference>
<evidence type="ECO:0000256" key="7">
    <source>
        <dbReference type="ARBA" id="ARBA00022840"/>
    </source>
</evidence>
<evidence type="ECO:0000256" key="8">
    <source>
        <dbReference type="ARBA" id="ARBA00023027"/>
    </source>
</evidence>
<evidence type="ECO:0000256" key="10">
    <source>
        <dbReference type="HAMAP-Rule" id="MF_00244"/>
    </source>
</evidence>
<keyword evidence="13" id="KW-1185">Reference proteome</keyword>
<evidence type="ECO:0000256" key="3">
    <source>
        <dbReference type="ARBA" id="ARBA00022642"/>
    </source>
</evidence>
<dbReference type="NCBIfam" id="TIGR00482">
    <property type="entry name" value="nicotinate (nicotinamide) nucleotide adenylyltransferase"/>
    <property type="match status" value="1"/>
</dbReference>
<evidence type="ECO:0000256" key="4">
    <source>
        <dbReference type="ARBA" id="ARBA00022679"/>
    </source>
</evidence>
<dbReference type="Pfam" id="PF01467">
    <property type="entry name" value="CTP_transf_like"/>
    <property type="match status" value="1"/>
</dbReference>
<reference evidence="12 13" key="1">
    <citation type="submission" date="2018-01" db="EMBL/GenBank/DDBJ databases">
        <authorList>
            <person name="Gaut B.S."/>
            <person name="Morton B.R."/>
            <person name="Clegg M.T."/>
            <person name="Duvall M.R."/>
        </authorList>
    </citation>
    <scope>NUCLEOTIDE SEQUENCE [LARGE SCALE GENOMIC DNA]</scope>
    <source>
        <strain evidence="12">GP69</strain>
    </source>
</reference>
<dbReference type="NCBIfam" id="NF000840">
    <property type="entry name" value="PRK00071.1-3"/>
    <property type="match status" value="1"/>
</dbReference>
<dbReference type="PANTHER" id="PTHR39321:SF3">
    <property type="entry name" value="PHOSPHOPANTETHEINE ADENYLYLTRANSFERASE"/>
    <property type="match status" value="1"/>
</dbReference>
<comment type="similarity">
    <text evidence="10">Belongs to the NadD family.</text>
</comment>
<sequence length="207" mass="23974">MMNEKQIGILGGTFNPIHIGHLILAEWVLDALALDEVWFMPTGCPYLKDSAEVLPGRERLRMTELAVADHPLFRSSDLEVKREGHTYSYETLEQLKQLYPRNRFFFIVGADCLFSIENWKNPQRIFDACILAAAVRDEISLAEMEKKKYELEQKFKAEIMLVPFVSMSVSSTEIRRRIAGGFSVKYLVPDKVLNYINEKGFYREKNE</sequence>
<evidence type="ECO:0000256" key="2">
    <source>
        <dbReference type="ARBA" id="ARBA00005019"/>
    </source>
</evidence>
<keyword evidence="4 10" id="KW-0808">Transferase</keyword>
<evidence type="ECO:0000259" key="11">
    <source>
        <dbReference type="Pfam" id="PF01467"/>
    </source>
</evidence>
<dbReference type="GO" id="GO:0004515">
    <property type="term" value="F:nicotinate-nucleotide adenylyltransferase activity"/>
    <property type="evidence" value="ECO:0007669"/>
    <property type="project" value="UniProtKB-UniRule"/>
</dbReference>
<dbReference type="InterPro" id="IPR014729">
    <property type="entry name" value="Rossmann-like_a/b/a_fold"/>
</dbReference>
<evidence type="ECO:0000256" key="1">
    <source>
        <dbReference type="ARBA" id="ARBA00002324"/>
    </source>
</evidence>
<organism evidence="12 13">
    <name type="scientific">Acetatifactor muris</name>
    <dbReference type="NCBI Taxonomy" id="879566"/>
    <lineage>
        <taxon>Bacteria</taxon>
        <taxon>Bacillati</taxon>
        <taxon>Bacillota</taxon>
        <taxon>Clostridia</taxon>
        <taxon>Lachnospirales</taxon>
        <taxon>Lachnospiraceae</taxon>
        <taxon>Acetatifactor</taxon>
    </lineage>
</organism>
<evidence type="ECO:0000313" key="13">
    <source>
        <dbReference type="Proteomes" id="UP000236311"/>
    </source>
</evidence>
<dbReference type="NCBIfam" id="TIGR00125">
    <property type="entry name" value="cyt_tran_rel"/>
    <property type="match status" value="1"/>
</dbReference>
<evidence type="ECO:0000313" key="12">
    <source>
        <dbReference type="EMBL" id="SOY30627.1"/>
    </source>
</evidence>
<comment type="catalytic activity">
    <reaction evidence="9 10">
        <text>nicotinate beta-D-ribonucleotide + ATP + H(+) = deamido-NAD(+) + diphosphate</text>
        <dbReference type="Rhea" id="RHEA:22860"/>
        <dbReference type="ChEBI" id="CHEBI:15378"/>
        <dbReference type="ChEBI" id="CHEBI:30616"/>
        <dbReference type="ChEBI" id="CHEBI:33019"/>
        <dbReference type="ChEBI" id="CHEBI:57502"/>
        <dbReference type="ChEBI" id="CHEBI:58437"/>
        <dbReference type="EC" id="2.7.7.18"/>
    </reaction>
</comment>
<accession>A0A2K4ZJG6</accession>
<dbReference type="GO" id="GO:0009435">
    <property type="term" value="P:NAD+ biosynthetic process"/>
    <property type="evidence" value="ECO:0007669"/>
    <property type="project" value="UniProtKB-UniRule"/>
</dbReference>
<comment type="function">
    <text evidence="1 10">Catalyzes the reversible adenylation of nicotinate mononucleotide (NaMN) to nicotinic acid adenine dinucleotide (NaAD).</text>
</comment>
<proteinExistence type="inferred from homology"/>
<dbReference type="Gene3D" id="3.40.50.620">
    <property type="entry name" value="HUPs"/>
    <property type="match status" value="1"/>
</dbReference>
<keyword evidence="3 10" id="KW-0662">Pyridine nucleotide biosynthesis</keyword>
<dbReference type="CDD" id="cd02165">
    <property type="entry name" value="NMNAT"/>
    <property type="match status" value="1"/>
</dbReference>
<gene>
    <name evidence="10 12" type="primary">nadD</name>
    <name evidence="12" type="ORF">AMURIS_03358</name>
</gene>
<comment type="pathway">
    <text evidence="2 10">Cofactor biosynthesis; NAD(+) biosynthesis; deamido-NAD(+) from nicotinate D-ribonucleotide: step 1/1.</text>
</comment>
<dbReference type="OrthoDB" id="5295945at2"/>
<dbReference type="RefSeq" id="WP_103240657.1">
    <property type="nucleotide sequence ID" value="NZ_JANJZD010000018.1"/>
</dbReference>
<evidence type="ECO:0000256" key="6">
    <source>
        <dbReference type="ARBA" id="ARBA00022741"/>
    </source>
</evidence>
<dbReference type="EMBL" id="OFSM01000018">
    <property type="protein sequence ID" value="SOY30627.1"/>
    <property type="molecule type" value="Genomic_DNA"/>
</dbReference>
<dbReference type="PANTHER" id="PTHR39321">
    <property type="entry name" value="NICOTINATE-NUCLEOTIDE ADENYLYLTRANSFERASE-RELATED"/>
    <property type="match status" value="1"/>
</dbReference>
<evidence type="ECO:0000256" key="5">
    <source>
        <dbReference type="ARBA" id="ARBA00022695"/>
    </source>
</evidence>
<name>A0A2K4ZJG6_9FIRM</name>
<dbReference type="GO" id="GO:0005524">
    <property type="term" value="F:ATP binding"/>
    <property type="evidence" value="ECO:0007669"/>
    <property type="project" value="UniProtKB-KW"/>
</dbReference>
<feature type="domain" description="Cytidyltransferase-like" evidence="11">
    <location>
        <begin position="9"/>
        <end position="177"/>
    </location>
</feature>
<dbReference type="SUPFAM" id="SSF52374">
    <property type="entry name" value="Nucleotidylyl transferase"/>
    <property type="match status" value="1"/>
</dbReference>
<keyword evidence="8 10" id="KW-0520">NAD</keyword>
<keyword evidence="6 10" id="KW-0547">Nucleotide-binding</keyword>
<dbReference type="AlphaFoldDB" id="A0A2K4ZJG6"/>
<dbReference type="HAMAP" id="MF_00244">
    <property type="entry name" value="NaMN_adenylyltr"/>
    <property type="match status" value="1"/>
</dbReference>
<keyword evidence="5 10" id="KW-0548">Nucleotidyltransferase</keyword>
<evidence type="ECO:0000256" key="9">
    <source>
        <dbReference type="ARBA" id="ARBA00048721"/>
    </source>
</evidence>
<protein>
    <recommendedName>
        <fullName evidence="10">Probable nicotinate-nucleotide adenylyltransferase</fullName>
        <ecNumber evidence="10">2.7.7.18</ecNumber>
    </recommendedName>
    <alternativeName>
        <fullName evidence="10">Deamido-NAD(+) diphosphorylase</fullName>
    </alternativeName>
    <alternativeName>
        <fullName evidence="10">Deamido-NAD(+) pyrophosphorylase</fullName>
    </alternativeName>
    <alternativeName>
        <fullName evidence="10">Nicotinate mononucleotide adenylyltransferase</fullName>
        <shortName evidence="10">NaMN adenylyltransferase</shortName>
    </alternativeName>
</protein>
<keyword evidence="7 10" id="KW-0067">ATP-binding</keyword>